<reference evidence="1" key="2">
    <citation type="journal article" date="2024" name="Plant">
        <title>Genomic evolution and insights into agronomic trait innovations of Sesamum species.</title>
        <authorList>
            <person name="Miao H."/>
            <person name="Wang L."/>
            <person name="Qu L."/>
            <person name="Liu H."/>
            <person name="Sun Y."/>
            <person name="Le M."/>
            <person name="Wang Q."/>
            <person name="Wei S."/>
            <person name="Zheng Y."/>
            <person name="Lin W."/>
            <person name="Duan Y."/>
            <person name="Cao H."/>
            <person name="Xiong S."/>
            <person name="Wang X."/>
            <person name="Wei L."/>
            <person name="Li C."/>
            <person name="Ma Q."/>
            <person name="Ju M."/>
            <person name="Zhao R."/>
            <person name="Li G."/>
            <person name="Mu C."/>
            <person name="Tian Q."/>
            <person name="Mei H."/>
            <person name="Zhang T."/>
            <person name="Gao T."/>
            <person name="Zhang H."/>
        </authorList>
    </citation>
    <scope>NUCLEOTIDE SEQUENCE</scope>
    <source>
        <strain evidence="1">G02</strain>
    </source>
</reference>
<proteinExistence type="predicted"/>
<dbReference type="AlphaFoldDB" id="A0AAW2L485"/>
<comment type="caution">
    <text evidence="1">The sequence shown here is derived from an EMBL/GenBank/DDBJ whole genome shotgun (WGS) entry which is preliminary data.</text>
</comment>
<dbReference type="EMBL" id="JACGWJ010000026">
    <property type="protein sequence ID" value="KAL0313404.1"/>
    <property type="molecule type" value="Genomic_DNA"/>
</dbReference>
<sequence>MKNYIQELGVVPSIAEPVVIFCDNNGAIAQAKEPRSHHRSKYILRRYQLLREMVGIEVTAGWTEAAQQKTQLIHLLSRCRKSLILNIWIRWV</sequence>
<evidence type="ECO:0000313" key="1">
    <source>
        <dbReference type="EMBL" id="KAL0313404.1"/>
    </source>
</evidence>
<accession>A0AAW2L485</accession>
<name>A0AAW2L485_SESRA</name>
<organism evidence="1">
    <name type="scientific">Sesamum radiatum</name>
    <name type="common">Black benniseed</name>
    <dbReference type="NCBI Taxonomy" id="300843"/>
    <lineage>
        <taxon>Eukaryota</taxon>
        <taxon>Viridiplantae</taxon>
        <taxon>Streptophyta</taxon>
        <taxon>Embryophyta</taxon>
        <taxon>Tracheophyta</taxon>
        <taxon>Spermatophyta</taxon>
        <taxon>Magnoliopsida</taxon>
        <taxon>eudicotyledons</taxon>
        <taxon>Gunneridae</taxon>
        <taxon>Pentapetalae</taxon>
        <taxon>asterids</taxon>
        <taxon>lamiids</taxon>
        <taxon>Lamiales</taxon>
        <taxon>Pedaliaceae</taxon>
        <taxon>Sesamum</taxon>
    </lineage>
</organism>
<reference evidence="1" key="1">
    <citation type="submission" date="2020-06" db="EMBL/GenBank/DDBJ databases">
        <authorList>
            <person name="Li T."/>
            <person name="Hu X."/>
            <person name="Zhang T."/>
            <person name="Song X."/>
            <person name="Zhang H."/>
            <person name="Dai N."/>
            <person name="Sheng W."/>
            <person name="Hou X."/>
            <person name="Wei L."/>
        </authorList>
    </citation>
    <scope>NUCLEOTIDE SEQUENCE</scope>
    <source>
        <strain evidence="1">G02</strain>
        <tissue evidence="1">Leaf</tissue>
    </source>
</reference>
<protein>
    <submittedName>
        <fullName evidence="1">Uncharacterized protein</fullName>
    </submittedName>
</protein>
<gene>
    <name evidence="1" type="ORF">Sradi_5739700</name>
</gene>